<dbReference type="InterPro" id="IPR013321">
    <property type="entry name" value="Arc_rbn_hlx_hlx"/>
</dbReference>
<dbReference type="SUPFAM" id="SSF143100">
    <property type="entry name" value="TTHA1013/TTHA0281-like"/>
    <property type="match status" value="1"/>
</dbReference>
<sequence length="132" mass="14597">MQIVALIHRDNESYGISFPDLPGCISAATSLDELLLDGKEALDLHVEMMLQDGETLPEFRSLDVLRADPEFAVDFATSELVTLLPVDIPGRAVKVTITMEEHLLMRLNKAAERQGYTRSGFIAEAVRRKLAG</sequence>
<dbReference type="Proteomes" id="UP000308530">
    <property type="component" value="Chromosome"/>
</dbReference>
<proteinExistence type="predicted"/>
<evidence type="ECO:0000313" key="3">
    <source>
        <dbReference type="Proteomes" id="UP000308530"/>
    </source>
</evidence>
<dbReference type="Gene3D" id="3.30.160.250">
    <property type="match status" value="1"/>
</dbReference>
<dbReference type="Gene3D" id="1.10.1220.10">
    <property type="entry name" value="Met repressor-like"/>
    <property type="match status" value="1"/>
</dbReference>
<keyword evidence="3" id="KW-1185">Reference proteome</keyword>
<evidence type="ECO:0000259" key="1">
    <source>
        <dbReference type="Pfam" id="PF15919"/>
    </source>
</evidence>
<evidence type="ECO:0000313" key="2">
    <source>
        <dbReference type="EMBL" id="QLF71333.1"/>
    </source>
</evidence>
<dbReference type="CDD" id="cd22231">
    <property type="entry name" value="RHH_NikR_HicB-like"/>
    <property type="match status" value="1"/>
</dbReference>
<dbReference type="InterPro" id="IPR035069">
    <property type="entry name" value="TTHA1013/TTHA0281-like"/>
</dbReference>
<name>A0ABX6QRT7_9HYPH</name>
<dbReference type="EMBL" id="CP058350">
    <property type="protein sequence ID" value="QLF71333.1"/>
    <property type="molecule type" value="Genomic_DNA"/>
</dbReference>
<dbReference type="Pfam" id="PF15919">
    <property type="entry name" value="HicB_lk_antitox"/>
    <property type="match status" value="1"/>
</dbReference>
<organism evidence="2 3">
    <name type="scientific">Peteryoungia desertarenae</name>
    <dbReference type="NCBI Taxonomy" id="1813451"/>
    <lineage>
        <taxon>Bacteria</taxon>
        <taxon>Pseudomonadati</taxon>
        <taxon>Pseudomonadota</taxon>
        <taxon>Alphaproteobacteria</taxon>
        <taxon>Hyphomicrobiales</taxon>
        <taxon>Rhizobiaceae</taxon>
        <taxon>Peteryoungia</taxon>
    </lineage>
</organism>
<feature type="domain" description="HicB-like antitoxin of toxin-antitoxin system" evidence="1">
    <location>
        <begin position="5"/>
        <end position="125"/>
    </location>
</feature>
<reference evidence="2 3" key="1">
    <citation type="submission" date="2020-06" db="EMBL/GenBank/DDBJ databases">
        <title>Genome sequence of Rhizobium sp strain ADMK78.</title>
        <authorList>
            <person name="Rahi P."/>
        </authorList>
    </citation>
    <scope>NUCLEOTIDE SEQUENCE [LARGE SCALE GENOMIC DNA]</scope>
    <source>
        <strain evidence="2 3">ADMK78</strain>
    </source>
</reference>
<gene>
    <name evidence="2" type="ORF">FE840_008455</name>
</gene>
<protein>
    <submittedName>
        <fullName evidence="2">Type II toxin-antitoxin system HicB family antitoxin</fullName>
    </submittedName>
</protein>
<dbReference type="InterPro" id="IPR031807">
    <property type="entry name" value="HicB-like"/>
</dbReference>
<accession>A0ABX6QRT7</accession>